<feature type="compositionally biased region" description="Low complexity" evidence="1">
    <location>
        <begin position="36"/>
        <end position="45"/>
    </location>
</feature>
<dbReference type="Proteomes" id="UP000037660">
    <property type="component" value="Unassembled WGS sequence"/>
</dbReference>
<sequence>MRAAQRLARQMGRPGGFSSPPRRAPRAGRRSRQTLGRRAGAGRARNLSRPRRH</sequence>
<dbReference type="STRING" id="1547922.ISF6_4690"/>
<dbReference type="AlphaFoldDB" id="A0A0K8NX57"/>
<keyword evidence="3" id="KW-1185">Reference proteome</keyword>
<evidence type="ECO:0000313" key="2">
    <source>
        <dbReference type="EMBL" id="GAP34515.1"/>
    </source>
</evidence>
<feature type="region of interest" description="Disordered" evidence="1">
    <location>
        <begin position="1"/>
        <end position="53"/>
    </location>
</feature>
<evidence type="ECO:0000256" key="1">
    <source>
        <dbReference type="SAM" id="MobiDB-lite"/>
    </source>
</evidence>
<organism evidence="2 3">
    <name type="scientific">Piscinibacter sakaiensis</name>
    <name type="common">Ideonella sakaiensis</name>
    <dbReference type="NCBI Taxonomy" id="1547922"/>
    <lineage>
        <taxon>Bacteria</taxon>
        <taxon>Pseudomonadati</taxon>
        <taxon>Pseudomonadota</taxon>
        <taxon>Betaproteobacteria</taxon>
        <taxon>Burkholderiales</taxon>
        <taxon>Sphaerotilaceae</taxon>
        <taxon>Piscinibacter</taxon>
    </lineage>
</organism>
<comment type="caution">
    <text evidence="2">The sequence shown here is derived from an EMBL/GenBank/DDBJ whole genome shotgun (WGS) entry which is preliminary data.</text>
</comment>
<protein>
    <submittedName>
        <fullName evidence="2">Uncharacterized protein</fullName>
    </submittedName>
</protein>
<accession>A0A0K8NX57</accession>
<reference evidence="3" key="1">
    <citation type="submission" date="2015-07" db="EMBL/GenBank/DDBJ databases">
        <title>Discovery of a poly(ethylene terephthalate assimilation.</title>
        <authorList>
            <person name="Yoshida S."/>
            <person name="Hiraga K."/>
            <person name="Takehana T."/>
            <person name="Taniguchi I."/>
            <person name="Yamaji H."/>
            <person name="Maeda Y."/>
            <person name="Toyohara K."/>
            <person name="Miyamoto K."/>
            <person name="Kimura Y."/>
            <person name="Oda K."/>
        </authorList>
    </citation>
    <scope>NUCLEOTIDE SEQUENCE [LARGE SCALE GENOMIC DNA]</scope>
    <source>
        <strain evidence="3">NBRC 110686 / TISTR 2288 / 201-F6</strain>
    </source>
</reference>
<evidence type="ECO:0000313" key="3">
    <source>
        <dbReference type="Proteomes" id="UP000037660"/>
    </source>
</evidence>
<dbReference type="EMBL" id="BBYR01000007">
    <property type="protein sequence ID" value="GAP34515.1"/>
    <property type="molecule type" value="Genomic_DNA"/>
</dbReference>
<gene>
    <name evidence="2" type="ORF">ISF6_4690</name>
</gene>
<feature type="compositionally biased region" description="Basic residues" evidence="1">
    <location>
        <begin position="23"/>
        <end position="32"/>
    </location>
</feature>
<name>A0A0K8NX57_PISS1</name>
<reference evidence="2 3" key="2">
    <citation type="journal article" date="2016" name="Science">
        <title>A bacterium that degrades and assimilates poly(ethylene terephthalate).</title>
        <authorList>
            <person name="Yoshida S."/>
            <person name="Hiraga K."/>
            <person name="Takehana T."/>
            <person name="Taniguchi I."/>
            <person name="Yamaji H."/>
            <person name="Maeda Y."/>
            <person name="Toyohara K."/>
            <person name="Miyamoto K."/>
            <person name="Kimura Y."/>
            <person name="Oda K."/>
        </authorList>
    </citation>
    <scope>NUCLEOTIDE SEQUENCE [LARGE SCALE GENOMIC DNA]</scope>
    <source>
        <strain evidence="3">NBRC 110686 / TISTR 2288 / 201-F6</strain>
    </source>
</reference>
<proteinExistence type="predicted"/>